<reference evidence="10" key="1">
    <citation type="submission" date="2019-08" db="EMBL/GenBank/DDBJ databases">
        <authorList>
            <person name="Kucharzyk K."/>
            <person name="Murdoch R.W."/>
            <person name="Higgins S."/>
            <person name="Loffler F."/>
        </authorList>
    </citation>
    <scope>NUCLEOTIDE SEQUENCE</scope>
</reference>
<evidence type="ECO:0000256" key="2">
    <source>
        <dbReference type="ARBA" id="ARBA00022448"/>
    </source>
</evidence>
<proteinExistence type="predicted"/>
<dbReference type="InterPro" id="IPR039426">
    <property type="entry name" value="TonB-dep_rcpt-like"/>
</dbReference>
<dbReference type="GO" id="GO:0044718">
    <property type="term" value="P:siderophore transmembrane transport"/>
    <property type="evidence" value="ECO:0007669"/>
    <property type="project" value="TreeGrafter"/>
</dbReference>
<keyword evidence="4" id="KW-0732">Signal</keyword>
<gene>
    <name evidence="10" type="primary">btuB_82</name>
    <name evidence="10" type="ORF">SDC9_148565</name>
</gene>
<dbReference type="GO" id="GO:0009279">
    <property type="term" value="C:cell outer membrane"/>
    <property type="evidence" value="ECO:0007669"/>
    <property type="project" value="UniProtKB-SubCell"/>
</dbReference>
<dbReference type="AlphaFoldDB" id="A0A645EIT4"/>
<evidence type="ECO:0000256" key="6">
    <source>
        <dbReference type="ARBA" id="ARBA00023136"/>
    </source>
</evidence>
<feature type="domain" description="TonB-dependent receptor-like beta-barrel" evidence="9">
    <location>
        <begin position="2"/>
        <end position="183"/>
    </location>
</feature>
<evidence type="ECO:0000256" key="8">
    <source>
        <dbReference type="ARBA" id="ARBA00023237"/>
    </source>
</evidence>
<dbReference type="GO" id="GO:0015344">
    <property type="term" value="F:siderophore uptake transmembrane transporter activity"/>
    <property type="evidence" value="ECO:0007669"/>
    <property type="project" value="TreeGrafter"/>
</dbReference>
<keyword evidence="6" id="KW-0472">Membrane</keyword>
<protein>
    <submittedName>
        <fullName evidence="10">Vitamin B12 transporter BtuB</fullName>
    </submittedName>
</protein>
<dbReference type="Gene3D" id="2.40.170.20">
    <property type="entry name" value="TonB-dependent receptor, beta-barrel domain"/>
    <property type="match status" value="1"/>
</dbReference>
<keyword evidence="8" id="KW-0998">Cell outer membrane</keyword>
<evidence type="ECO:0000259" key="9">
    <source>
        <dbReference type="Pfam" id="PF00593"/>
    </source>
</evidence>
<dbReference type="PROSITE" id="PS52016">
    <property type="entry name" value="TONB_DEPENDENT_REC_3"/>
    <property type="match status" value="1"/>
</dbReference>
<dbReference type="InterPro" id="IPR036942">
    <property type="entry name" value="Beta-barrel_TonB_sf"/>
</dbReference>
<dbReference type="InterPro" id="IPR000531">
    <property type="entry name" value="Beta-barrel_TonB"/>
</dbReference>
<dbReference type="Pfam" id="PF00593">
    <property type="entry name" value="TonB_dep_Rec_b-barrel"/>
    <property type="match status" value="1"/>
</dbReference>
<dbReference type="EMBL" id="VSSQ01047376">
    <property type="protein sequence ID" value="MPN01356.1"/>
    <property type="molecule type" value="Genomic_DNA"/>
</dbReference>
<keyword evidence="5" id="KW-0798">TonB box</keyword>
<keyword evidence="3" id="KW-0812">Transmembrane</keyword>
<name>A0A645EIT4_9ZZZZ</name>
<sequence>MYELYGDGAFVLPNMDLEWEDGTQWDIGVTWKGELLKAKSEVTLTYFANNVNNLIEYFIVNPRYAKYENVGKADIKGVEIEGTAKWEDWEIRASATWMDAINKTDGFKYGMRIPNRPEYEGYLRVTRGNLLKSKALSVFGEARYIGNNFYDQLQEVKQDNLLTVGVGFRYDIKDNLKLVAGVDDIFDKSPEVLFLAEGYGPDRTMWYPLQGRTFYATLIWTF</sequence>
<evidence type="ECO:0000256" key="3">
    <source>
        <dbReference type="ARBA" id="ARBA00022692"/>
    </source>
</evidence>
<evidence type="ECO:0000313" key="10">
    <source>
        <dbReference type="EMBL" id="MPN01356.1"/>
    </source>
</evidence>
<comment type="caution">
    <text evidence="10">The sequence shown here is derived from an EMBL/GenBank/DDBJ whole genome shotgun (WGS) entry which is preliminary data.</text>
</comment>
<keyword evidence="7" id="KW-0675">Receptor</keyword>
<evidence type="ECO:0000256" key="5">
    <source>
        <dbReference type="ARBA" id="ARBA00023077"/>
    </source>
</evidence>
<dbReference type="PANTHER" id="PTHR30069:SF29">
    <property type="entry name" value="HEMOGLOBIN AND HEMOGLOBIN-HAPTOGLOBIN-BINDING PROTEIN 1-RELATED"/>
    <property type="match status" value="1"/>
</dbReference>
<accession>A0A645EIT4</accession>
<dbReference type="SUPFAM" id="SSF56935">
    <property type="entry name" value="Porins"/>
    <property type="match status" value="1"/>
</dbReference>
<organism evidence="10">
    <name type="scientific">bioreactor metagenome</name>
    <dbReference type="NCBI Taxonomy" id="1076179"/>
    <lineage>
        <taxon>unclassified sequences</taxon>
        <taxon>metagenomes</taxon>
        <taxon>ecological metagenomes</taxon>
    </lineage>
</organism>
<evidence type="ECO:0000256" key="1">
    <source>
        <dbReference type="ARBA" id="ARBA00004571"/>
    </source>
</evidence>
<dbReference type="PANTHER" id="PTHR30069">
    <property type="entry name" value="TONB-DEPENDENT OUTER MEMBRANE RECEPTOR"/>
    <property type="match status" value="1"/>
</dbReference>
<comment type="subcellular location">
    <subcellularLocation>
        <location evidence="1">Cell outer membrane</location>
        <topology evidence="1">Multi-pass membrane protein</topology>
    </subcellularLocation>
</comment>
<evidence type="ECO:0000256" key="4">
    <source>
        <dbReference type="ARBA" id="ARBA00022729"/>
    </source>
</evidence>
<evidence type="ECO:0000256" key="7">
    <source>
        <dbReference type="ARBA" id="ARBA00023170"/>
    </source>
</evidence>
<keyword evidence="2" id="KW-0813">Transport</keyword>